<organism evidence="2 3">
    <name type="scientific">Dorcoceras hygrometricum</name>
    <dbReference type="NCBI Taxonomy" id="472368"/>
    <lineage>
        <taxon>Eukaryota</taxon>
        <taxon>Viridiplantae</taxon>
        <taxon>Streptophyta</taxon>
        <taxon>Embryophyta</taxon>
        <taxon>Tracheophyta</taxon>
        <taxon>Spermatophyta</taxon>
        <taxon>Magnoliopsida</taxon>
        <taxon>eudicotyledons</taxon>
        <taxon>Gunneridae</taxon>
        <taxon>Pentapetalae</taxon>
        <taxon>asterids</taxon>
        <taxon>lamiids</taxon>
        <taxon>Lamiales</taxon>
        <taxon>Gesneriaceae</taxon>
        <taxon>Didymocarpoideae</taxon>
        <taxon>Trichosporeae</taxon>
        <taxon>Loxocarpinae</taxon>
        <taxon>Dorcoceras</taxon>
    </lineage>
</organism>
<gene>
    <name evidence="2" type="ORF">F511_37946</name>
</gene>
<dbReference type="AlphaFoldDB" id="A0A2Z7AJX0"/>
<protein>
    <submittedName>
        <fullName evidence="2">Uncharacterized protein</fullName>
    </submittedName>
</protein>
<evidence type="ECO:0000313" key="2">
    <source>
        <dbReference type="EMBL" id="KZV22074.1"/>
    </source>
</evidence>
<reference evidence="2 3" key="1">
    <citation type="journal article" date="2015" name="Proc. Natl. Acad. Sci. U.S.A.">
        <title>The resurrection genome of Boea hygrometrica: A blueprint for survival of dehydration.</title>
        <authorList>
            <person name="Xiao L."/>
            <person name="Yang G."/>
            <person name="Zhang L."/>
            <person name="Yang X."/>
            <person name="Zhao S."/>
            <person name="Ji Z."/>
            <person name="Zhou Q."/>
            <person name="Hu M."/>
            <person name="Wang Y."/>
            <person name="Chen M."/>
            <person name="Xu Y."/>
            <person name="Jin H."/>
            <person name="Xiao X."/>
            <person name="Hu G."/>
            <person name="Bao F."/>
            <person name="Hu Y."/>
            <person name="Wan P."/>
            <person name="Li L."/>
            <person name="Deng X."/>
            <person name="Kuang T."/>
            <person name="Xiang C."/>
            <person name="Zhu J.K."/>
            <person name="Oliver M.J."/>
            <person name="He Y."/>
        </authorList>
    </citation>
    <scope>NUCLEOTIDE SEQUENCE [LARGE SCALE GENOMIC DNA]</scope>
    <source>
        <strain evidence="3">cv. XS01</strain>
    </source>
</reference>
<proteinExistence type="predicted"/>
<feature type="compositionally biased region" description="Polar residues" evidence="1">
    <location>
        <begin position="127"/>
        <end position="140"/>
    </location>
</feature>
<evidence type="ECO:0000313" key="3">
    <source>
        <dbReference type="Proteomes" id="UP000250235"/>
    </source>
</evidence>
<accession>A0A2Z7AJX0</accession>
<name>A0A2Z7AJX0_9LAMI</name>
<keyword evidence="3" id="KW-1185">Reference proteome</keyword>
<dbReference type="Proteomes" id="UP000250235">
    <property type="component" value="Unassembled WGS sequence"/>
</dbReference>
<feature type="compositionally biased region" description="Polar residues" evidence="1">
    <location>
        <begin position="178"/>
        <end position="187"/>
    </location>
</feature>
<feature type="region of interest" description="Disordered" evidence="1">
    <location>
        <begin position="122"/>
        <end position="210"/>
    </location>
</feature>
<feature type="compositionally biased region" description="Polar residues" evidence="1">
    <location>
        <begin position="197"/>
        <end position="210"/>
    </location>
</feature>
<sequence>MTFCGTLSTTAHHEISSHETRVKPAPSWLPHNLAYSLHSQLYVDTQLTMSSLSQSRKQSLDLHNIQEPIRKMLRASTPQGRQLHLLLKLPVPVSTISRDNLTHMGMSTNRLYTAQTSKARTCGYSPEKSSACSLQPSLSTDPAEVPSAEDEKEDADPVKHHRKNPAATAGDTKKKSQQLEIQQQEHSTAGDAKHTEATQQLKIRSSQAQLNSWRHVARKTTPQLEVQTEEVNEVQDTITLLHIRECGSYPLRLITAQSRAWELPTPSHHGIIKRAGVTHSISGLLNNKIPDTRRLATIESQDKHELTIARG</sequence>
<dbReference type="EMBL" id="KV014469">
    <property type="protein sequence ID" value="KZV22074.1"/>
    <property type="molecule type" value="Genomic_DNA"/>
</dbReference>
<evidence type="ECO:0000256" key="1">
    <source>
        <dbReference type="SAM" id="MobiDB-lite"/>
    </source>
</evidence>